<evidence type="ECO:0000256" key="1">
    <source>
        <dbReference type="SAM" id="Phobius"/>
    </source>
</evidence>
<dbReference type="EMBL" id="ANPE02000059">
    <property type="protein sequence ID" value="EMY35862.1"/>
    <property type="molecule type" value="Genomic_DNA"/>
</dbReference>
<keyword evidence="1" id="KW-1133">Transmembrane helix</keyword>
<dbReference type="OrthoDB" id="5109049at2"/>
<feature type="transmembrane region" description="Helical" evidence="1">
    <location>
        <begin position="107"/>
        <end position="140"/>
    </location>
</feature>
<sequence length="260" mass="26746">MTAAAAGGLRRPLFVLAAAAAVLVVLVEVGLPVLLLDGPPTRASPDAATALGVPEALLASSGSEVPQPPGAGIGFLAFIDGLLLFSVLMVGLSLLMPLRIYGRLQGIVTLVVSLLWILMCLLAGMAALATLMLMIGLFVSAPFGTLAYLAIWGSFSTGDAAVLLGLLLFLKVCFLVLLVLSQPRFLRVKGLMALAAVSVVLQLVLGFIHGFLPGPVVAIGDHFWAIVTAVVALVWALVMLVFSVPAIINAIRSSTAAGDA</sequence>
<keyword evidence="1" id="KW-0472">Membrane</keyword>
<evidence type="ECO:0000313" key="3">
    <source>
        <dbReference type="Proteomes" id="UP000010729"/>
    </source>
</evidence>
<dbReference type="AlphaFoldDB" id="N1V6Y8"/>
<evidence type="ECO:0000313" key="2">
    <source>
        <dbReference type="EMBL" id="EMY35862.1"/>
    </source>
</evidence>
<protein>
    <submittedName>
        <fullName evidence="2">Integral membrane protein</fullName>
    </submittedName>
</protein>
<feature type="transmembrane region" description="Helical" evidence="1">
    <location>
        <begin position="224"/>
        <end position="248"/>
    </location>
</feature>
<accession>N1V6Y8</accession>
<keyword evidence="1" id="KW-0812">Transmembrane</keyword>
<comment type="caution">
    <text evidence="2">The sequence shown here is derived from an EMBL/GenBank/DDBJ whole genome shotgun (WGS) entry which is preliminary data.</text>
</comment>
<feature type="transmembrane region" description="Helical" evidence="1">
    <location>
        <begin position="73"/>
        <end position="95"/>
    </location>
</feature>
<reference evidence="2 3" key="1">
    <citation type="journal article" date="2013" name="Genome Announc.">
        <title>Draft Genome Sequence of Arthrobacter crystallopoietes Strain BAB-32, Revealing Genes for Bioremediation.</title>
        <authorList>
            <person name="Joshi M.N."/>
            <person name="Pandit A.S."/>
            <person name="Sharma A."/>
            <person name="Pandya R.V."/>
            <person name="Desai S.M."/>
            <person name="Saxena A.K."/>
            <person name="Bagatharia S.B."/>
        </authorList>
    </citation>
    <scope>NUCLEOTIDE SEQUENCE [LARGE SCALE GENOMIC DNA]</scope>
    <source>
        <strain evidence="2 3">BAB-32</strain>
    </source>
</reference>
<keyword evidence="3" id="KW-1185">Reference proteome</keyword>
<name>N1V6Y8_9MICC</name>
<feature type="transmembrane region" description="Helical" evidence="1">
    <location>
        <begin position="192"/>
        <end position="212"/>
    </location>
</feature>
<dbReference type="RefSeq" id="WP_005266811.1">
    <property type="nucleotide sequence ID" value="NZ_ANPE02000059.1"/>
</dbReference>
<organism evidence="2 3">
    <name type="scientific">Arthrobacter crystallopoietes BAB-32</name>
    <dbReference type="NCBI Taxonomy" id="1246476"/>
    <lineage>
        <taxon>Bacteria</taxon>
        <taxon>Bacillati</taxon>
        <taxon>Actinomycetota</taxon>
        <taxon>Actinomycetes</taxon>
        <taxon>Micrococcales</taxon>
        <taxon>Micrococcaceae</taxon>
        <taxon>Crystallibacter</taxon>
    </lineage>
</organism>
<feature type="transmembrane region" description="Helical" evidence="1">
    <location>
        <begin position="160"/>
        <end position="180"/>
    </location>
</feature>
<proteinExistence type="predicted"/>
<feature type="transmembrane region" description="Helical" evidence="1">
    <location>
        <begin position="12"/>
        <end position="35"/>
    </location>
</feature>
<gene>
    <name evidence="2" type="ORF">D477_002221</name>
</gene>
<dbReference type="Proteomes" id="UP000010729">
    <property type="component" value="Unassembled WGS sequence"/>
</dbReference>